<evidence type="ECO:0000256" key="5">
    <source>
        <dbReference type="ARBA" id="ARBA00022840"/>
    </source>
</evidence>
<dbReference type="GO" id="GO:0000103">
    <property type="term" value="P:sulfate assimilation"/>
    <property type="evidence" value="ECO:0007669"/>
    <property type="project" value="UniProtKB-UniRule"/>
</dbReference>
<proteinExistence type="inferred from homology"/>
<dbReference type="Proteomes" id="UP000593802">
    <property type="component" value="Chromosome"/>
</dbReference>
<dbReference type="Gene3D" id="3.10.400.10">
    <property type="entry name" value="Sulfate adenylyltransferase"/>
    <property type="match status" value="1"/>
</dbReference>
<feature type="domain" description="Sulphate adenylyltransferase catalytic" evidence="9">
    <location>
        <begin position="163"/>
        <end position="373"/>
    </location>
</feature>
<dbReference type="InterPro" id="IPR020792">
    <property type="entry name" value="SO4_adenylyltransferase_pro"/>
</dbReference>
<dbReference type="InterPro" id="IPR002650">
    <property type="entry name" value="Sulphate_adenylyltransferase"/>
</dbReference>
<dbReference type="InterPro" id="IPR025980">
    <property type="entry name" value="ATP-Sase_PUA-like_dom"/>
</dbReference>
<evidence type="ECO:0000256" key="3">
    <source>
        <dbReference type="ARBA" id="ARBA00022695"/>
    </source>
</evidence>
<dbReference type="KEGG" id="eff:skT53_34290"/>
<keyword evidence="3 8" id="KW-0548">Nucleotidyltransferase</keyword>
<dbReference type="RefSeq" id="WP_200759046.1">
    <property type="nucleotide sequence ID" value="NZ_AP023366.1"/>
</dbReference>
<keyword evidence="2 8" id="KW-0808">Transferase</keyword>
<evidence type="ECO:0000256" key="8">
    <source>
        <dbReference type="HAMAP-Rule" id="MF_00066"/>
    </source>
</evidence>
<comment type="similarity">
    <text evidence="6 8">Belongs to the sulfate adenylyltransferase family.</text>
</comment>
<dbReference type="InterPro" id="IPR014729">
    <property type="entry name" value="Rossmann-like_a/b/a_fold"/>
</dbReference>
<sequence>MSLIQPHGGTLVNRFDSNYDLIGIEKSVELDAFSLSDLELIAIGAFSPLTGFMTQPDYDSVVKQMRLANGLIWSIPITLPVTSETADQLSIGERVKLTHNGTVYGVLELADIYRPDKKVEAENVYRTTELAHPGVKKLFERPEVYLGGPITMIKRPEIKKFAEFHLDPSETRQEFAKRGWKTVVGFQTRNPVHRAHEYIQKSALEIVDGLFLNPLVGETKADDIPADVRMESYQVLLRKYYPQDRVFLAVFPAAMRYAGPREAIFHAMVRKNFGCTHFIVGRDHAGVGNYYGTYDAQLIFRNFTAEELGITPLFFEHSFYCKACGNMASTKTCPHGKEDRVILSGTKVREMLSNGVTPPPEFSRPEVVEVLIRGMRQTSPASSV</sequence>
<dbReference type="CDD" id="cd00517">
    <property type="entry name" value="ATPS"/>
    <property type="match status" value="1"/>
</dbReference>
<organism evidence="11 12">
    <name type="scientific">Effusibacillus dendaii</name>
    <dbReference type="NCBI Taxonomy" id="2743772"/>
    <lineage>
        <taxon>Bacteria</taxon>
        <taxon>Bacillati</taxon>
        <taxon>Bacillota</taxon>
        <taxon>Bacilli</taxon>
        <taxon>Bacillales</taxon>
        <taxon>Alicyclobacillaceae</taxon>
        <taxon>Effusibacillus</taxon>
    </lineage>
</organism>
<dbReference type="Pfam" id="PF14306">
    <property type="entry name" value="PUA_2"/>
    <property type="match status" value="1"/>
</dbReference>
<dbReference type="AlphaFoldDB" id="A0A7I8DE99"/>
<evidence type="ECO:0000313" key="12">
    <source>
        <dbReference type="Proteomes" id="UP000593802"/>
    </source>
</evidence>
<dbReference type="InterPro" id="IPR024951">
    <property type="entry name" value="Sulfurylase_cat_dom"/>
</dbReference>
<dbReference type="Pfam" id="PF01747">
    <property type="entry name" value="ATP-sulfurylase"/>
    <property type="match status" value="1"/>
</dbReference>
<dbReference type="HAMAP" id="MF_00066">
    <property type="entry name" value="Sulf_adenylyltr"/>
    <property type="match status" value="1"/>
</dbReference>
<dbReference type="GO" id="GO:0005524">
    <property type="term" value="F:ATP binding"/>
    <property type="evidence" value="ECO:0007669"/>
    <property type="project" value="UniProtKB-KW"/>
</dbReference>
<comment type="catalytic activity">
    <reaction evidence="7 8">
        <text>sulfate + ATP + H(+) = adenosine 5'-phosphosulfate + diphosphate</text>
        <dbReference type="Rhea" id="RHEA:18133"/>
        <dbReference type="ChEBI" id="CHEBI:15378"/>
        <dbReference type="ChEBI" id="CHEBI:16189"/>
        <dbReference type="ChEBI" id="CHEBI:30616"/>
        <dbReference type="ChEBI" id="CHEBI:33019"/>
        <dbReference type="ChEBI" id="CHEBI:58243"/>
        <dbReference type="EC" id="2.7.7.4"/>
    </reaction>
</comment>
<dbReference type="GO" id="GO:0070814">
    <property type="term" value="P:hydrogen sulfide biosynthetic process"/>
    <property type="evidence" value="ECO:0007669"/>
    <property type="project" value="UniProtKB-UniRule"/>
</dbReference>
<keyword evidence="5 8" id="KW-0067">ATP-binding</keyword>
<evidence type="ECO:0000256" key="7">
    <source>
        <dbReference type="ARBA" id="ARBA00049370"/>
    </source>
</evidence>
<name>A0A7I8DE99_9BACL</name>
<evidence type="ECO:0000256" key="4">
    <source>
        <dbReference type="ARBA" id="ARBA00022741"/>
    </source>
</evidence>
<reference evidence="11 12" key="1">
    <citation type="submission" date="2020-08" db="EMBL/GenBank/DDBJ databases">
        <title>Complete Genome Sequence of Effusibacillus dendaii Strain skT53, Isolated from Farmland soil.</title>
        <authorList>
            <person name="Konishi T."/>
            <person name="Kawasaki H."/>
        </authorList>
    </citation>
    <scope>NUCLEOTIDE SEQUENCE [LARGE SCALE GENOMIC DNA]</scope>
    <source>
        <strain evidence="12">skT53</strain>
    </source>
</reference>
<keyword evidence="12" id="KW-1185">Reference proteome</keyword>
<evidence type="ECO:0000313" key="11">
    <source>
        <dbReference type="EMBL" id="BCJ88444.1"/>
    </source>
</evidence>
<dbReference type="UniPathway" id="UPA00140">
    <property type="reaction ID" value="UER00204"/>
</dbReference>
<feature type="domain" description="ATP-sulfurylase PUA-like" evidence="10">
    <location>
        <begin position="4"/>
        <end position="155"/>
    </location>
</feature>
<dbReference type="SUPFAM" id="SSF52374">
    <property type="entry name" value="Nucleotidylyl transferase"/>
    <property type="match status" value="1"/>
</dbReference>
<comment type="pathway">
    <text evidence="1 8">Sulfur metabolism; hydrogen sulfide biosynthesis; sulfite from sulfate: step 1/3.</text>
</comment>
<gene>
    <name evidence="11" type="primary">sat_2</name>
    <name evidence="8" type="synonym">sat</name>
    <name evidence="11" type="ORF">skT53_34290</name>
</gene>
<accession>A0A7I8DE99</accession>
<dbReference type="InterPro" id="IPR015947">
    <property type="entry name" value="PUA-like_sf"/>
</dbReference>
<dbReference type="GO" id="GO:0004781">
    <property type="term" value="F:sulfate adenylyltransferase (ATP) activity"/>
    <property type="evidence" value="ECO:0007669"/>
    <property type="project" value="UniProtKB-UniRule"/>
</dbReference>
<protein>
    <recommendedName>
        <fullName evidence="8">Sulfate adenylyltransferase</fullName>
        <ecNumber evidence="8">2.7.7.4</ecNumber>
    </recommendedName>
    <alternativeName>
        <fullName evidence="8">ATP-sulfurylase</fullName>
    </alternativeName>
    <alternativeName>
        <fullName evidence="8">Sulfate adenylate transferase</fullName>
        <shortName evidence="8">SAT</shortName>
    </alternativeName>
</protein>
<dbReference type="PANTHER" id="PTHR43509">
    <property type="match status" value="1"/>
</dbReference>
<keyword evidence="4 8" id="KW-0547">Nucleotide-binding</keyword>
<dbReference type="SUPFAM" id="SSF88697">
    <property type="entry name" value="PUA domain-like"/>
    <property type="match status" value="1"/>
</dbReference>
<evidence type="ECO:0000256" key="1">
    <source>
        <dbReference type="ARBA" id="ARBA00005048"/>
    </source>
</evidence>
<dbReference type="EC" id="2.7.7.4" evidence="8"/>
<evidence type="ECO:0000256" key="2">
    <source>
        <dbReference type="ARBA" id="ARBA00022679"/>
    </source>
</evidence>
<dbReference type="Gene3D" id="3.40.50.620">
    <property type="entry name" value="HUPs"/>
    <property type="match status" value="1"/>
</dbReference>
<evidence type="ECO:0000259" key="9">
    <source>
        <dbReference type="Pfam" id="PF01747"/>
    </source>
</evidence>
<dbReference type="NCBIfam" id="TIGR00339">
    <property type="entry name" value="sopT"/>
    <property type="match status" value="1"/>
</dbReference>
<evidence type="ECO:0000256" key="6">
    <source>
        <dbReference type="ARBA" id="ARBA00037980"/>
    </source>
</evidence>
<dbReference type="NCBIfam" id="NF003166">
    <property type="entry name" value="PRK04149.1"/>
    <property type="match status" value="1"/>
</dbReference>
<dbReference type="EMBL" id="AP023366">
    <property type="protein sequence ID" value="BCJ88444.1"/>
    <property type="molecule type" value="Genomic_DNA"/>
</dbReference>
<evidence type="ECO:0000259" key="10">
    <source>
        <dbReference type="Pfam" id="PF14306"/>
    </source>
</evidence>
<dbReference type="PANTHER" id="PTHR43509:SF1">
    <property type="entry name" value="SULFATE ADENYLYLTRANSFERASE"/>
    <property type="match status" value="1"/>
</dbReference>